<accession>A0A1A8YIT4</accession>
<sequence length="407" mass="47658">MYWTRSKRESTDNAGIMRWIPFVAVFLVEVVTWKYHLVSSFRLGLKEGNLLFRKAYTSCNLLSRKSSFRSKGETFQQRSFNLFIYHNEVGRNGERGGKNRDDTIFNRRKEREHVMKDIQGVWKFYLPTFIMDTNFETAKGEESYEGSSPGDADEAEDFQVEEKATAKESENEESDLAEDESLNILRGERMLPLSLFVYNQENIVSGSNFTYAYWSNDESTGNNIYDCTVKIINKMNSKYMIILQGYLFVSKVNALKDRNIRLMPCQLFANLFLANSDNVMENTLIPPNMKVYDKNGNEVKDVMSILEKKIPEFKKDKKKINSFLGLRKWKFLGVSTAYKVVGEGKNMFNINHFLTKKDEKVFYTIMDFDMVNKHNYKNGIEQISYIFNEYFEMPSNDILFQMKKKVH</sequence>
<dbReference type="Proteomes" id="UP000078550">
    <property type="component" value="Unassembled WGS sequence"/>
</dbReference>
<evidence type="ECO:0000313" key="2">
    <source>
        <dbReference type="EMBL" id="SBT31453.1"/>
    </source>
</evidence>
<feature type="compositionally biased region" description="Basic and acidic residues" evidence="1">
    <location>
        <begin position="160"/>
        <end position="169"/>
    </location>
</feature>
<reference evidence="3" key="1">
    <citation type="submission" date="2016-05" db="EMBL/GenBank/DDBJ databases">
        <authorList>
            <person name="Naeem Raeece"/>
        </authorList>
    </citation>
    <scope>NUCLEOTIDE SEQUENCE [LARGE SCALE GENOMIC DNA]</scope>
</reference>
<dbReference type="EMBL" id="FLRE01000017">
    <property type="protein sequence ID" value="SBT31453.1"/>
    <property type="molecule type" value="Genomic_DNA"/>
</dbReference>
<gene>
    <name evidence="2" type="ORF">POVWA2_004290</name>
</gene>
<feature type="compositionally biased region" description="Acidic residues" evidence="1">
    <location>
        <begin position="170"/>
        <end position="179"/>
    </location>
</feature>
<protein>
    <submittedName>
        <fullName evidence="2">Uncharacterized protein</fullName>
    </submittedName>
</protein>
<proteinExistence type="predicted"/>
<evidence type="ECO:0000256" key="1">
    <source>
        <dbReference type="SAM" id="MobiDB-lite"/>
    </source>
</evidence>
<name>A0A1A8YIT4_PLAOA</name>
<feature type="region of interest" description="Disordered" evidence="1">
    <location>
        <begin position="140"/>
        <end position="179"/>
    </location>
</feature>
<organism evidence="2 3">
    <name type="scientific">Plasmodium ovale wallikeri</name>
    <dbReference type="NCBI Taxonomy" id="864142"/>
    <lineage>
        <taxon>Eukaryota</taxon>
        <taxon>Sar</taxon>
        <taxon>Alveolata</taxon>
        <taxon>Apicomplexa</taxon>
        <taxon>Aconoidasida</taxon>
        <taxon>Haemosporida</taxon>
        <taxon>Plasmodiidae</taxon>
        <taxon>Plasmodium</taxon>
        <taxon>Plasmodium (Plasmodium)</taxon>
    </lineage>
</organism>
<evidence type="ECO:0000313" key="3">
    <source>
        <dbReference type="Proteomes" id="UP000078550"/>
    </source>
</evidence>
<dbReference type="AlphaFoldDB" id="A0A1A8YIT4"/>